<dbReference type="RefSeq" id="WP_245634145.1">
    <property type="nucleotide sequence ID" value="NZ_LTAZ01000012.1"/>
</dbReference>
<dbReference type="GO" id="GO:0005886">
    <property type="term" value="C:plasma membrane"/>
    <property type="evidence" value="ECO:0007669"/>
    <property type="project" value="UniProtKB-SubCell"/>
</dbReference>
<feature type="transmembrane region" description="Helical" evidence="7">
    <location>
        <begin position="312"/>
        <end position="333"/>
    </location>
</feature>
<evidence type="ECO:0000256" key="5">
    <source>
        <dbReference type="ARBA" id="ARBA00022989"/>
    </source>
</evidence>
<feature type="transmembrane region" description="Helical" evidence="7">
    <location>
        <begin position="114"/>
        <end position="135"/>
    </location>
</feature>
<accession>A0A151ABG4</accession>
<keyword evidence="3" id="KW-1003">Cell membrane</keyword>
<evidence type="ECO:0000256" key="1">
    <source>
        <dbReference type="ARBA" id="ARBA00004651"/>
    </source>
</evidence>
<name>A0A151ABG4_9EURY</name>
<dbReference type="Proteomes" id="UP000075321">
    <property type="component" value="Unassembled WGS sequence"/>
</dbReference>
<comment type="caution">
    <text evidence="9">The sequence shown here is derived from an EMBL/GenBank/DDBJ whole genome shotgun (WGS) entry which is preliminary data.</text>
</comment>
<feature type="transmembrane region" description="Helical" evidence="7">
    <location>
        <begin position="26"/>
        <end position="45"/>
    </location>
</feature>
<evidence type="ECO:0000256" key="2">
    <source>
        <dbReference type="ARBA" id="ARBA00022448"/>
    </source>
</evidence>
<dbReference type="InterPro" id="IPR020846">
    <property type="entry name" value="MFS_dom"/>
</dbReference>
<feature type="transmembrane region" description="Helical" evidence="7">
    <location>
        <begin position="246"/>
        <end position="274"/>
    </location>
</feature>
<evidence type="ECO:0000259" key="8">
    <source>
        <dbReference type="PROSITE" id="PS50850"/>
    </source>
</evidence>
<dbReference type="InterPro" id="IPR005829">
    <property type="entry name" value="Sugar_transporter_CS"/>
</dbReference>
<dbReference type="PATRIC" id="fig|1008153.3.peg.3206"/>
<evidence type="ECO:0000256" key="4">
    <source>
        <dbReference type="ARBA" id="ARBA00022692"/>
    </source>
</evidence>
<dbReference type="AlphaFoldDB" id="A0A151ABG4"/>
<dbReference type="EMBL" id="LTAZ01000012">
    <property type="protein sequence ID" value="KYH24707.1"/>
    <property type="molecule type" value="Genomic_DNA"/>
</dbReference>
<dbReference type="Gene3D" id="1.20.1250.20">
    <property type="entry name" value="MFS general substrate transporter like domains"/>
    <property type="match status" value="1"/>
</dbReference>
<keyword evidence="4 7" id="KW-0812">Transmembrane</keyword>
<dbReference type="PANTHER" id="PTHR23517">
    <property type="entry name" value="RESISTANCE PROTEIN MDTM, PUTATIVE-RELATED-RELATED"/>
    <property type="match status" value="1"/>
</dbReference>
<dbReference type="GO" id="GO:0022857">
    <property type="term" value="F:transmembrane transporter activity"/>
    <property type="evidence" value="ECO:0007669"/>
    <property type="project" value="InterPro"/>
</dbReference>
<feature type="transmembrane region" description="Helical" evidence="7">
    <location>
        <begin position="178"/>
        <end position="195"/>
    </location>
</feature>
<feature type="transmembrane region" description="Helical" evidence="7">
    <location>
        <begin position="147"/>
        <end position="172"/>
    </location>
</feature>
<keyword evidence="2" id="KW-0813">Transport</keyword>
<evidence type="ECO:0000313" key="10">
    <source>
        <dbReference type="Proteomes" id="UP000075321"/>
    </source>
</evidence>
<gene>
    <name evidence="9" type="primary">mdtL_2</name>
    <name evidence="9" type="ORF">HAPAU_30830</name>
</gene>
<proteinExistence type="predicted"/>
<evidence type="ECO:0000256" key="3">
    <source>
        <dbReference type="ARBA" id="ARBA00022475"/>
    </source>
</evidence>
<evidence type="ECO:0000256" key="7">
    <source>
        <dbReference type="SAM" id="Phobius"/>
    </source>
</evidence>
<evidence type="ECO:0000313" key="9">
    <source>
        <dbReference type="EMBL" id="KYH24707.1"/>
    </source>
</evidence>
<sequence length="445" mass="45510">MGHSIKANGRPGQTETVPWRSRTVQIVLLSTALAPLGVPLISPALPVFRDVFGITDAQASLLVSTYFVVGIALSPFIGILADRIGRKRVLVAGLIAFGVLGGAMAIAPTFEALLALRIAQGTAAAAIFITTVTIVGDVFDGVQRNAVLGANVAVLSATAALFPVVGGALAGIAWNAPFLAYLAALPIAAFAQVALEEPERSGDKGGITYLIDAARTVLTPALVALFGVAFLTEFLLFGVVFTAMPFVLATAVAPVLIGVVIFAAETASMLVALSSGRLARYLSNEWLIAAGFACYAVGFAAAWAATGLIGTMAAVLVVGTGVGFLMPVVDAAVSDRVATEYLAGAMSLRNSTTFLGRTAGPVAFAGLAITAGVGYDPLLLASSVVAVAATGVTIAAGPVRLARVGARRTSAYRDRTGSKTGHAVTTCSFAGYLVQWLRNRTQQAK</sequence>
<dbReference type="InterPro" id="IPR050171">
    <property type="entry name" value="MFS_Transporters"/>
</dbReference>
<feature type="transmembrane region" description="Helical" evidence="7">
    <location>
        <begin position="286"/>
        <end position="306"/>
    </location>
</feature>
<feature type="transmembrane region" description="Helical" evidence="7">
    <location>
        <begin position="216"/>
        <end position="240"/>
    </location>
</feature>
<feature type="domain" description="Major facilitator superfamily (MFS) profile" evidence="8">
    <location>
        <begin position="23"/>
        <end position="400"/>
    </location>
</feature>
<keyword evidence="6 7" id="KW-0472">Membrane</keyword>
<dbReference type="SUPFAM" id="SSF103473">
    <property type="entry name" value="MFS general substrate transporter"/>
    <property type="match status" value="1"/>
</dbReference>
<protein>
    <submittedName>
        <fullName evidence="9">Multidrug resistance protein MdtL</fullName>
    </submittedName>
</protein>
<dbReference type="InterPro" id="IPR036259">
    <property type="entry name" value="MFS_trans_sf"/>
</dbReference>
<feature type="transmembrane region" description="Helical" evidence="7">
    <location>
        <begin position="89"/>
        <end position="108"/>
    </location>
</feature>
<feature type="transmembrane region" description="Helical" evidence="7">
    <location>
        <begin position="354"/>
        <end position="373"/>
    </location>
</feature>
<dbReference type="PROSITE" id="PS50850">
    <property type="entry name" value="MFS"/>
    <property type="match status" value="1"/>
</dbReference>
<organism evidence="9 10">
    <name type="scientific">Halalkalicoccus paucihalophilus</name>
    <dbReference type="NCBI Taxonomy" id="1008153"/>
    <lineage>
        <taxon>Archaea</taxon>
        <taxon>Methanobacteriati</taxon>
        <taxon>Methanobacteriota</taxon>
        <taxon>Stenosarchaea group</taxon>
        <taxon>Halobacteria</taxon>
        <taxon>Halobacteriales</taxon>
        <taxon>Halococcaceae</taxon>
        <taxon>Halalkalicoccus</taxon>
    </lineage>
</organism>
<feature type="transmembrane region" description="Helical" evidence="7">
    <location>
        <begin position="57"/>
        <end position="77"/>
    </location>
</feature>
<dbReference type="InterPro" id="IPR011701">
    <property type="entry name" value="MFS"/>
</dbReference>
<comment type="subcellular location">
    <subcellularLocation>
        <location evidence="1">Cell membrane</location>
        <topology evidence="1">Multi-pass membrane protein</topology>
    </subcellularLocation>
</comment>
<feature type="transmembrane region" description="Helical" evidence="7">
    <location>
        <begin position="379"/>
        <end position="399"/>
    </location>
</feature>
<dbReference type="Pfam" id="PF07690">
    <property type="entry name" value="MFS_1"/>
    <property type="match status" value="1"/>
</dbReference>
<keyword evidence="10" id="KW-1185">Reference proteome</keyword>
<dbReference type="PROSITE" id="PS00216">
    <property type="entry name" value="SUGAR_TRANSPORT_1"/>
    <property type="match status" value="1"/>
</dbReference>
<reference evidence="9 10" key="1">
    <citation type="submission" date="2016-02" db="EMBL/GenBank/DDBJ databases">
        <title>Genome sequence of Halalkalicoccus paucihalophilus DSM 24557.</title>
        <authorList>
            <person name="Poehlein A."/>
            <person name="Daniel R."/>
        </authorList>
    </citation>
    <scope>NUCLEOTIDE SEQUENCE [LARGE SCALE GENOMIC DNA]</scope>
    <source>
        <strain evidence="9 10">DSM 24557</strain>
    </source>
</reference>
<evidence type="ECO:0000256" key="6">
    <source>
        <dbReference type="ARBA" id="ARBA00023136"/>
    </source>
</evidence>
<keyword evidence="5 7" id="KW-1133">Transmembrane helix</keyword>